<evidence type="ECO:0000256" key="6">
    <source>
        <dbReference type="SAM" id="Phobius"/>
    </source>
</evidence>
<feature type="domain" description="ResB-like" evidence="7">
    <location>
        <begin position="19"/>
        <end position="641"/>
    </location>
</feature>
<keyword evidence="4 6" id="KW-1133">Transmembrane helix</keyword>
<evidence type="ECO:0000256" key="5">
    <source>
        <dbReference type="ARBA" id="ARBA00023136"/>
    </source>
</evidence>
<feature type="transmembrane region" description="Helical" evidence="6">
    <location>
        <begin position="598"/>
        <end position="617"/>
    </location>
</feature>
<dbReference type="Pfam" id="PF05140">
    <property type="entry name" value="ResB"/>
    <property type="match status" value="1"/>
</dbReference>
<feature type="transmembrane region" description="Helical" evidence="6">
    <location>
        <begin position="70"/>
        <end position="90"/>
    </location>
</feature>
<dbReference type="RefSeq" id="WP_051082997.1">
    <property type="nucleotide sequence ID" value="NZ_CP091512.1"/>
</dbReference>
<sequence length="663" mass="73992">MKKKIPLRHRPWFEFLSSMRFAVALLTLLAIASMIGTVLQQNQPMTDYVVKFGPFWFPIFKTLGLFDVYAAPWFVVILLFLVVSISLCVWRHTPAFLRQMRSFRLNASAKSLAAMKHTVLLEGELPVAVLQRYWQVQGFQVKTQAHADGSVMVAAKKGSASKLGYIFAHVAIVVICIGGLIDSNMDLNWGRLLGNIVPDNQTILAKDFAPEARLDAKTLSFRGNVTIAEGQATDVVFLNAGDGLVVQDLPFVVQLERFHVDFYETGMPKNFASDLLITDKQSGQTEQATIKVNQPFIQDGVAIFQSSFGDGGSDLVLQAWDVRRPWANSASVQAKSLQNLPLVLDNQDYQIELEQLRVLNVEDANDTPASVLKPVMHDVRNVNSAQTLHNVGPTITYKVRNTTGVAHEYLSYMLPLTREGERYFVIGERASVAEDYRWVKLPADQEGELKTVMWLRQGFANPAVRDKAVAAALQDMDTATAARLKPVVEQVLHLFSQGGYVALNGFVATNFTATEQPHMQKLFTDILQISSVVVLNEVLQANGEAAWQDTPERAHFMAMALEGLTDFSQMQAPIYLQLTDFKQVQASGLQMAKSPGRYWVYLGSLLLILGTVCMFYVREKRVWVWIAKGSMRVAMSANKDSGTEIQLAEHVQRLQKLQQDLSS</sequence>
<reference evidence="8" key="2">
    <citation type="journal article" date="2022" name="Res Sq">
        <title>Evolution of multicellular longitudinally dividing oral cavity symbionts (Neisseriaceae).</title>
        <authorList>
            <person name="Nyongesa S."/>
            <person name="Weber P."/>
            <person name="Bernet E."/>
            <person name="Pullido F."/>
            <person name="Nieckarz M."/>
            <person name="Delaby M."/>
            <person name="Nieves C."/>
            <person name="Viehboeck T."/>
            <person name="Krause N."/>
            <person name="Rivera-Millot A."/>
            <person name="Nakamura A."/>
            <person name="Vischer N."/>
            <person name="VanNieuwenhze M."/>
            <person name="Brun Y."/>
            <person name="Cava F."/>
            <person name="Bulgheresi S."/>
            <person name="Veyrier F."/>
        </authorList>
    </citation>
    <scope>NUCLEOTIDE SEQUENCE</scope>
    <source>
        <strain evidence="8">SAG 1488-6</strain>
    </source>
</reference>
<name>A0ABY4EB31_VITST</name>
<reference evidence="8" key="1">
    <citation type="submission" date="2021-12" db="EMBL/GenBank/DDBJ databases">
        <authorList>
            <person name="Veyrier F.J."/>
        </authorList>
    </citation>
    <scope>NUCLEOTIDE SEQUENCE</scope>
    <source>
        <strain evidence="8">SAG 1488-6</strain>
    </source>
</reference>
<protein>
    <submittedName>
        <fullName evidence="8">Cytochrome c biogenesis protein ResB</fullName>
    </submittedName>
</protein>
<dbReference type="InterPro" id="IPR007816">
    <property type="entry name" value="ResB-like_domain"/>
</dbReference>
<evidence type="ECO:0000256" key="1">
    <source>
        <dbReference type="ARBA" id="ARBA00004141"/>
    </source>
</evidence>
<accession>A0ABY4EB31</accession>
<evidence type="ECO:0000256" key="2">
    <source>
        <dbReference type="ARBA" id="ARBA00022692"/>
    </source>
</evidence>
<dbReference type="PANTHER" id="PTHR31566">
    <property type="entry name" value="CYTOCHROME C BIOGENESIS PROTEIN CCS1, CHLOROPLASTIC"/>
    <property type="match status" value="1"/>
</dbReference>
<dbReference type="Proteomes" id="UP000832034">
    <property type="component" value="Chromosome"/>
</dbReference>
<evidence type="ECO:0000313" key="9">
    <source>
        <dbReference type="Proteomes" id="UP000832034"/>
    </source>
</evidence>
<feature type="transmembrane region" description="Helical" evidence="6">
    <location>
        <begin position="163"/>
        <end position="181"/>
    </location>
</feature>
<keyword evidence="2 6" id="KW-0812">Transmembrane</keyword>
<evidence type="ECO:0000313" key="8">
    <source>
        <dbReference type="EMBL" id="UOO92615.1"/>
    </source>
</evidence>
<proteinExistence type="predicted"/>
<keyword evidence="3" id="KW-0201">Cytochrome c-type biogenesis</keyword>
<keyword evidence="9" id="KW-1185">Reference proteome</keyword>
<organism evidence="8 9">
    <name type="scientific">Vitreoscilla stercoraria</name>
    <dbReference type="NCBI Taxonomy" id="61"/>
    <lineage>
        <taxon>Bacteria</taxon>
        <taxon>Pseudomonadati</taxon>
        <taxon>Pseudomonadota</taxon>
        <taxon>Betaproteobacteria</taxon>
        <taxon>Neisseriales</taxon>
        <taxon>Neisseriaceae</taxon>
        <taxon>Vitreoscilla</taxon>
    </lineage>
</organism>
<evidence type="ECO:0000256" key="3">
    <source>
        <dbReference type="ARBA" id="ARBA00022748"/>
    </source>
</evidence>
<evidence type="ECO:0000259" key="7">
    <source>
        <dbReference type="Pfam" id="PF05140"/>
    </source>
</evidence>
<gene>
    <name evidence="8" type="ORF">LVJ81_00765</name>
</gene>
<keyword evidence="5 6" id="KW-0472">Membrane</keyword>
<evidence type="ECO:0000256" key="4">
    <source>
        <dbReference type="ARBA" id="ARBA00022989"/>
    </source>
</evidence>
<dbReference type="EMBL" id="CP091512">
    <property type="protein sequence ID" value="UOO92615.1"/>
    <property type="molecule type" value="Genomic_DNA"/>
</dbReference>
<dbReference type="PANTHER" id="PTHR31566:SF0">
    <property type="entry name" value="CYTOCHROME C BIOGENESIS PROTEIN CCS1, CHLOROPLASTIC"/>
    <property type="match status" value="1"/>
</dbReference>
<dbReference type="InterPro" id="IPR023494">
    <property type="entry name" value="Cyt_c_bgen_Ccs1/CcsB/ResB"/>
</dbReference>
<comment type="subcellular location">
    <subcellularLocation>
        <location evidence="1">Membrane</location>
        <topology evidence="1">Multi-pass membrane protein</topology>
    </subcellularLocation>
</comment>